<evidence type="ECO:0000313" key="3">
    <source>
        <dbReference type="EMBL" id="MBC8539007.1"/>
    </source>
</evidence>
<protein>
    <submittedName>
        <fullName evidence="3">Helix-turn-helix transcriptional regulator</fullName>
    </submittedName>
</protein>
<comment type="caution">
    <text evidence="3">The sequence shown here is derived from an EMBL/GenBank/DDBJ whole genome shotgun (WGS) entry which is preliminary data.</text>
</comment>
<organism evidence="3 4">
    <name type="scientific">Guopingia tenuis</name>
    <dbReference type="NCBI Taxonomy" id="2763656"/>
    <lineage>
        <taxon>Bacteria</taxon>
        <taxon>Bacillati</taxon>
        <taxon>Bacillota</taxon>
        <taxon>Clostridia</taxon>
        <taxon>Christensenellales</taxon>
        <taxon>Christensenellaceae</taxon>
        <taxon>Guopingia</taxon>
    </lineage>
</organism>
<dbReference type="GO" id="GO:0003677">
    <property type="term" value="F:DNA binding"/>
    <property type="evidence" value="ECO:0007669"/>
    <property type="project" value="InterPro"/>
</dbReference>
<sequence length="96" mass="11034">MKLEDVLKERIEELLLKEGISVNALATRMGVNCTTIKNILYGKSCNPTIRTIFLLSSAFELTLSKFFETEEFENPELEAGERKPRRDRKDGELPKE</sequence>
<keyword evidence="4" id="KW-1185">Reference proteome</keyword>
<dbReference type="CDD" id="cd00093">
    <property type="entry name" value="HTH_XRE"/>
    <property type="match status" value="1"/>
</dbReference>
<dbReference type="RefSeq" id="WP_249280645.1">
    <property type="nucleotide sequence ID" value="NZ_JACRSS010000004.1"/>
</dbReference>
<dbReference type="EMBL" id="JACRSS010000004">
    <property type="protein sequence ID" value="MBC8539007.1"/>
    <property type="molecule type" value="Genomic_DNA"/>
</dbReference>
<dbReference type="Pfam" id="PF01381">
    <property type="entry name" value="HTH_3"/>
    <property type="match status" value="1"/>
</dbReference>
<name>A0A926DJP4_9FIRM</name>
<evidence type="ECO:0000259" key="2">
    <source>
        <dbReference type="PROSITE" id="PS50943"/>
    </source>
</evidence>
<dbReference type="InterPro" id="IPR010982">
    <property type="entry name" value="Lambda_DNA-bd_dom_sf"/>
</dbReference>
<dbReference type="SUPFAM" id="SSF47413">
    <property type="entry name" value="lambda repressor-like DNA-binding domains"/>
    <property type="match status" value="1"/>
</dbReference>
<feature type="region of interest" description="Disordered" evidence="1">
    <location>
        <begin position="72"/>
        <end position="96"/>
    </location>
</feature>
<dbReference type="Proteomes" id="UP000617951">
    <property type="component" value="Unassembled WGS sequence"/>
</dbReference>
<dbReference type="InterPro" id="IPR001387">
    <property type="entry name" value="Cro/C1-type_HTH"/>
</dbReference>
<reference evidence="3" key="1">
    <citation type="submission" date="2020-08" db="EMBL/GenBank/DDBJ databases">
        <title>Genome public.</title>
        <authorList>
            <person name="Liu C."/>
            <person name="Sun Q."/>
        </authorList>
    </citation>
    <scope>NUCLEOTIDE SEQUENCE</scope>
    <source>
        <strain evidence="3">NSJ-63</strain>
    </source>
</reference>
<accession>A0A926DJP4</accession>
<feature type="domain" description="HTH cro/C1-type" evidence="2">
    <location>
        <begin position="11"/>
        <end position="66"/>
    </location>
</feature>
<feature type="compositionally biased region" description="Basic and acidic residues" evidence="1">
    <location>
        <begin position="79"/>
        <end position="96"/>
    </location>
</feature>
<proteinExistence type="predicted"/>
<evidence type="ECO:0000256" key="1">
    <source>
        <dbReference type="SAM" id="MobiDB-lite"/>
    </source>
</evidence>
<evidence type="ECO:0000313" key="4">
    <source>
        <dbReference type="Proteomes" id="UP000617951"/>
    </source>
</evidence>
<dbReference type="SMART" id="SM00530">
    <property type="entry name" value="HTH_XRE"/>
    <property type="match status" value="1"/>
</dbReference>
<dbReference type="PROSITE" id="PS50943">
    <property type="entry name" value="HTH_CROC1"/>
    <property type="match status" value="1"/>
</dbReference>
<dbReference type="AlphaFoldDB" id="A0A926DJP4"/>
<gene>
    <name evidence="3" type="ORF">H8693_08675</name>
</gene>
<dbReference type="Gene3D" id="1.10.260.40">
    <property type="entry name" value="lambda repressor-like DNA-binding domains"/>
    <property type="match status" value="1"/>
</dbReference>